<dbReference type="NCBIfam" id="TIGR03653">
    <property type="entry name" value="uL6_arch"/>
    <property type="match status" value="1"/>
</dbReference>
<comment type="similarity">
    <text evidence="5">Belongs to the universal ribosomal protein uL6 family.</text>
</comment>
<organism evidence="7 8">
    <name type="scientific">Caldiarchaeum subterraneum</name>
    <dbReference type="NCBI Taxonomy" id="311458"/>
    <lineage>
        <taxon>Archaea</taxon>
        <taxon>Nitrososphaerota</taxon>
        <taxon>Candidatus Caldarchaeales</taxon>
        <taxon>Candidatus Caldarchaeaceae</taxon>
        <taxon>Candidatus Caldarchaeum</taxon>
    </lineage>
</organism>
<evidence type="ECO:0000259" key="6">
    <source>
        <dbReference type="Pfam" id="PF00347"/>
    </source>
</evidence>
<gene>
    <name evidence="5" type="primary">rpl6</name>
    <name evidence="7" type="ORF">EYH45_05950</name>
</gene>
<comment type="caution">
    <text evidence="7">The sequence shown here is derived from an EMBL/GenBank/DDBJ whole genome shotgun (WGS) entry which is preliminary data.</text>
</comment>
<dbReference type="NCBIfam" id="NF004037">
    <property type="entry name" value="PRK05518.1"/>
    <property type="match status" value="1"/>
</dbReference>
<dbReference type="EMBL" id="DQVM01000113">
    <property type="protein sequence ID" value="HIQ30089.1"/>
    <property type="molecule type" value="Genomic_DNA"/>
</dbReference>
<dbReference type="GO" id="GO:0019843">
    <property type="term" value="F:rRNA binding"/>
    <property type="evidence" value="ECO:0007669"/>
    <property type="project" value="UniProtKB-UniRule"/>
</dbReference>
<evidence type="ECO:0000256" key="5">
    <source>
        <dbReference type="HAMAP-Rule" id="MF_01365"/>
    </source>
</evidence>
<protein>
    <recommendedName>
        <fullName evidence="5">Large ribosomal subunit protein uL6</fullName>
    </recommendedName>
</protein>
<dbReference type="HAMAP" id="MF_01365_A">
    <property type="entry name" value="Ribosomal_uL6_A"/>
    <property type="match status" value="1"/>
</dbReference>
<name>A0A833EAB1_CALS0</name>
<dbReference type="InterPro" id="IPR020040">
    <property type="entry name" value="Ribosomal_uL6_a/b-dom"/>
</dbReference>
<dbReference type="Gene3D" id="3.90.930.12">
    <property type="entry name" value="Ribosomal protein L6, alpha-beta domain"/>
    <property type="match status" value="2"/>
</dbReference>
<dbReference type="InterPro" id="IPR000702">
    <property type="entry name" value="Ribosomal_uL6-like"/>
</dbReference>
<dbReference type="InterPro" id="IPR036789">
    <property type="entry name" value="Ribosomal_uL6-like_a/b-dom_sf"/>
</dbReference>
<dbReference type="PIRSF" id="PIRSF002162">
    <property type="entry name" value="Ribosomal_L6"/>
    <property type="match status" value="1"/>
</dbReference>
<evidence type="ECO:0000313" key="8">
    <source>
        <dbReference type="Proteomes" id="UP000608579"/>
    </source>
</evidence>
<reference evidence="7" key="1">
    <citation type="journal article" date="2020" name="ISME J.">
        <title>Gammaproteobacteria mediating utilization of methyl-, sulfur- and petroleum organic compounds in deep ocean hydrothermal plumes.</title>
        <authorList>
            <person name="Zhou Z."/>
            <person name="Liu Y."/>
            <person name="Pan J."/>
            <person name="Cron B.R."/>
            <person name="Toner B.M."/>
            <person name="Anantharaman K."/>
            <person name="Breier J.A."/>
            <person name="Dick G.J."/>
            <person name="Li M."/>
        </authorList>
    </citation>
    <scope>NUCLEOTIDE SEQUENCE</scope>
    <source>
        <strain evidence="7">SZUA-1515</strain>
    </source>
</reference>
<dbReference type="GO" id="GO:0003735">
    <property type="term" value="F:structural constituent of ribosome"/>
    <property type="evidence" value="ECO:0007669"/>
    <property type="project" value="UniProtKB-UniRule"/>
</dbReference>
<evidence type="ECO:0000313" key="7">
    <source>
        <dbReference type="EMBL" id="HIQ30089.1"/>
    </source>
</evidence>
<evidence type="ECO:0000256" key="2">
    <source>
        <dbReference type="ARBA" id="ARBA00022884"/>
    </source>
</evidence>
<accession>A0A833EAB1</accession>
<keyword evidence="4 5" id="KW-0687">Ribonucleoprotein</keyword>
<dbReference type="GO" id="GO:0022625">
    <property type="term" value="C:cytosolic large ribosomal subunit"/>
    <property type="evidence" value="ECO:0007669"/>
    <property type="project" value="UniProtKB-UniRule"/>
</dbReference>
<dbReference type="PROSITE" id="PS00700">
    <property type="entry name" value="RIBOSOMAL_L6_2"/>
    <property type="match status" value="1"/>
</dbReference>
<evidence type="ECO:0000256" key="3">
    <source>
        <dbReference type="ARBA" id="ARBA00022980"/>
    </source>
</evidence>
<evidence type="ECO:0000256" key="4">
    <source>
        <dbReference type="ARBA" id="ARBA00023274"/>
    </source>
</evidence>
<sequence>MATSTKPRFVEATYKPPEDVKVEVVEGVVKVVGKLGAAEENLSHTGAEITLQDGVIHVKLPGSSRRSEALLGTVVSKIKNLVKGVTEGYTYRLKIVSSHFPITVKVEGGQVIIENFLGERYRRRAKIVGDGTKVTVKGDDVIVTGINKEHVGQTAANIEQACKIKRKDPRKFLDGIYIYQKEMGIAK</sequence>
<dbReference type="Pfam" id="PF00347">
    <property type="entry name" value="Ribosomal_L6"/>
    <property type="match status" value="1"/>
</dbReference>
<comment type="subunit">
    <text evidence="5">Part of the 50S ribosomal subunit.</text>
</comment>
<dbReference type="FunFam" id="3.90.930.12:FF:000008">
    <property type="entry name" value="50S ribosomal protein L6"/>
    <property type="match status" value="1"/>
</dbReference>
<evidence type="ECO:0000256" key="1">
    <source>
        <dbReference type="ARBA" id="ARBA00022730"/>
    </source>
</evidence>
<comment type="function">
    <text evidence="5">This protein binds to the 23S rRNA, and is important in its secondary structure. It is located near the subunit interface in the base of the L7/L12 stalk, and near the tRNA binding site of the peptidyltransferase center.</text>
</comment>
<dbReference type="PANTHER" id="PTHR11655:SF16">
    <property type="entry name" value="60S RIBOSOMAL PROTEIN L9"/>
    <property type="match status" value="1"/>
</dbReference>
<dbReference type="InterPro" id="IPR002359">
    <property type="entry name" value="Ribosomal_uL6_CS2"/>
</dbReference>
<dbReference type="AlphaFoldDB" id="A0A833EAB1"/>
<dbReference type="Proteomes" id="UP000608579">
    <property type="component" value="Unassembled WGS sequence"/>
</dbReference>
<keyword evidence="3 5" id="KW-0689">Ribosomal protein</keyword>
<keyword evidence="2 5" id="KW-0694">RNA-binding</keyword>
<dbReference type="GO" id="GO:0002181">
    <property type="term" value="P:cytoplasmic translation"/>
    <property type="evidence" value="ECO:0007669"/>
    <property type="project" value="TreeGrafter"/>
</dbReference>
<dbReference type="InterPro" id="IPR019907">
    <property type="entry name" value="Ribosomal_uL6_arc"/>
</dbReference>
<feature type="domain" description="Large ribosomal subunit protein uL6 alpha-beta" evidence="6">
    <location>
        <begin position="100"/>
        <end position="175"/>
    </location>
</feature>
<proteinExistence type="inferred from homology"/>
<dbReference type="PANTHER" id="PTHR11655">
    <property type="entry name" value="60S/50S RIBOSOMAL PROTEIN L6/L9"/>
    <property type="match status" value="1"/>
</dbReference>
<keyword evidence="1 5" id="KW-0699">rRNA-binding</keyword>
<dbReference type="SUPFAM" id="SSF56053">
    <property type="entry name" value="Ribosomal protein L6"/>
    <property type="match status" value="2"/>
</dbReference>